<keyword evidence="1" id="KW-1133">Transmembrane helix</keyword>
<protein>
    <submittedName>
        <fullName evidence="2">Uncharacterized protein</fullName>
    </submittedName>
</protein>
<evidence type="ECO:0000256" key="1">
    <source>
        <dbReference type="SAM" id="Phobius"/>
    </source>
</evidence>
<name>A0A0A9FT66_ARUDO</name>
<keyword evidence="1" id="KW-0812">Transmembrane</keyword>
<reference evidence="2" key="1">
    <citation type="submission" date="2014-09" db="EMBL/GenBank/DDBJ databases">
        <authorList>
            <person name="Magalhaes I.L.F."/>
            <person name="Oliveira U."/>
            <person name="Santos F.R."/>
            <person name="Vidigal T.H.D.A."/>
            <person name="Brescovit A.D."/>
            <person name="Santos A.J."/>
        </authorList>
    </citation>
    <scope>NUCLEOTIDE SEQUENCE</scope>
    <source>
        <tissue evidence="2">Shoot tissue taken approximately 20 cm above the soil surface</tissue>
    </source>
</reference>
<proteinExistence type="predicted"/>
<sequence>MLNSLILKCVDWDSLMPIHMRRQRNHSKAGCHATSLFPFLLLVALAFFCIPGNYG</sequence>
<reference evidence="2" key="2">
    <citation type="journal article" date="2015" name="Data Brief">
        <title>Shoot transcriptome of the giant reed, Arundo donax.</title>
        <authorList>
            <person name="Barrero R.A."/>
            <person name="Guerrero F.D."/>
            <person name="Moolhuijzen P."/>
            <person name="Goolsby J.A."/>
            <person name="Tidwell J."/>
            <person name="Bellgard S.E."/>
            <person name="Bellgard M.I."/>
        </authorList>
    </citation>
    <scope>NUCLEOTIDE SEQUENCE</scope>
    <source>
        <tissue evidence="2">Shoot tissue taken approximately 20 cm above the soil surface</tissue>
    </source>
</reference>
<dbReference type="AlphaFoldDB" id="A0A0A9FT66"/>
<accession>A0A0A9FT66</accession>
<dbReference type="EMBL" id="GBRH01181856">
    <property type="protein sequence ID" value="JAE16040.1"/>
    <property type="molecule type" value="Transcribed_RNA"/>
</dbReference>
<feature type="transmembrane region" description="Helical" evidence="1">
    <location>
        <begin position="29"/>
        <end position="54"/>
    </location>
</feature>
<keyword evidence="1" id="KW-0472">Membrane</keyword>
<organism evidence="2">
    <name type="scientific">Arundo donax</name>
    <name type="common">Giant reed</name>
    <name type="synonym">Donax arundinaceus</name>
    <dbReference type="NCBI Taxonomy" id="35708"/>
    <lineage>
        <taxon>Eukaryota</taxon>
        <taxon>Viridiplantae</taxon>
        <taxon>Streptophyta</taxon>
        <taxon>Embryophyta</taxon>
        <taxon>Tracheophyta</taxon>
        <taxon>Spermatophyta</taxon>
        <taxon>Magnoliopsida</taxon>
        <taxon>Liliopsida</taxon>
        <taxon>Poales</taxon>
        <taxon>Poaceae</taxon>
        <taxon>PACMAD clade</taxon>
        <taxon>Arundinoideae</taxon>
        <taxon>Arundineae</taxon>
        <taxon>Arundo</taxon>
    </lineage>
</organism>
<evidence type="ECO:0000313" key="2">
    <source>
        <dbReference type="EMBL" id="JAE16040.1"/>
    </source>
</evidence>